<dbReference type="GO" id="GO:0006749">
    <property type="term" value="P:glutathione metabolic process"/>
    <property type="evidence" value="ECO:0007669"/>
    <property type="project" value="InterPro"/>
</dbReference>
<evidence type="ECO:0000256" key="3">
    <source>
        <dbReference type="ARBA" id="ARBA00047960"/>
    </source>
</evidence>
<dbReference type="PANTHER" id="PTHR11260:SF569">
    <property type="entry name" value="GLUTATHIONE TRANSFERASE"/>
    <property type="match status" value="1"/>
</dbReference>
<dbReference type="InterPro" id="IPR004046">
    <property type="entry name" value="GST_C"/>
</dbReference>
<protein>
    <recommendedName>
        <fullName evidence="1">glutathione transferase</fullName>
        <ecNumber evidence="1">2.5.1.18</ecNumber>
    </recommendedName>
</protein>
<feature type="non-terminal residue" evidence="5">
    <location>
        <position position="1"/>
    </location>
</feature>
<dbReference type="SUPFAM" id="SSF47616">
    <property type="entry name" value="GST C-terminal domain-like"/>
    <property type="match status" value="2"/>
</dbReference>
<dbReference type="PANTHER" id="PTHR11260">
    <property type="entry name" value="GLUTATHIONE S-TRANSFERASE, GST, SUPERFAMILY, GST DOMAIN CONTAINING"/>
    <property type="match status" value="1"/>
</dbReference>
<feature type="domain" description="GST C-terminal" evidence="4">
    <location>
        <begin position="1"/>
        <end position="117"/>
    </location>
</feature>
<dbReference type="OrthoDB" id="4951845at2759"/>
<sequence>MYALIINSVEQCLKPFWVSHWTEGEVQKGLVKEMEENLVLLEEQLKGKTFFGGDTMGYLDIAASVFAPWLSVLEEVTGASVVSEDKLPALRRWTEEYTSSEAVKQSLPDRDQLVAYFTKNKDNYRIMTNCTDIIHECALSNFDHCCILACLTPLRLALFADGEVQRASTKEVKESLAVAEQQLKGKRFFGGDAIGLADIAGASVLSLWAGVLEEVAGVRVLNDEEYPALRRWAMEYNSNEAVKGCLPDRDRLLSYFTAIREKCISVANSMAPQ</sequence>
<dbReference type="InterPro" id="IPR036282">
    <property type="entry name" value="Glutathione-S-Trfase_C_sf"/>
</dbReference>
<evidence type="ECO:0000256" key="2">
    <source>
        <dbReference type="ARBA" id="ARBA00022679"/>
    </source>
</evidence>
<dbReference type="InterPro" id="IPR010987">
    <property type="entry name" value="Glutathione-S-Trfase_C-like"/>
</dbReference>
<dbReference type="GO" id="GO:0004364">
    <property type="term" value="F:glutathione transferase activity"/>
    <property type="evidence" value="ECO:0007669"/>
    <property type="project" value="UniProtKB-EC"/>
</dbReference>
<dbReference type="GO" id="GO:0005737">
    <property type="term" value="C:cytoplasm"/>
    <property type="evidence" value="ECO:0007669"/>
    <property type="project" value="TreeGrafter"/>
</dbReference>
<dbReference type="Pfam" id="PF00043">
    <property type="entry name" value="GST_C"/>
    <property type="match status" value="2"/>
</dbReference>
<dbReference type="CDD" id="cd03185">
    <property type="entry name" value="GST_C_Tau"/>
    <property type="match status" value="2"/>
</dbReference>
<proteinExistence type="predicted"/>
<dbReference type="Gene3D" id="1.20.1050.10">
    <property type="match status" value="2"/>
</dbReference>
<keyword evidence="7" id="KW-1185">Reference proteome</keyword>
<dbReference type="InterPro" id="IPR045074">
    <property type="entry name" value="GST_C_Tau"/>
</dbReference>
<evidence type="ECO:0000313" key="6">
    <source>
        <dbReference type="EMBL" id="TVU01843.1"/>
    </source>
</evidence>
<dbReference type="InterPro" id="IPR045073">
    <property type="entry name" value="Omega/Tau-like"/>
</dbReference>
<dbReference type="PROSITE" id="PS50405">
    <property type="entry name" value="GST_CTER"/>
    <property type="match status" value="2"/>
</dbReference>
<accession>A0A5J9SPS5</accession>
<dbReference type="Proteomes" id="UP000324897">
    <property type="component" value="Unassembled WGS sequence"/>
</dbReference>
<comment type="caution">
    <text evidence="5">The sequence shown here is derived from an EMBL/GenBank/DDBJ whole genome shotgun (WGS) entry which is preliminary data.</text>
</comment>
<dbReference type="AlphaFoldDB" id="A0A5J9SPS5"/>
<evidence type="ECO:0000313" key="7">
    <source>
        <dbReference type="Proteomes" id="UP000324897"/>
    </source>
</evidence>
<name>A0A5J9SPS5_9POAL</name>
<evidence type="ECO:0000256" key="1">
    <source>
        <dbReference type="ARBA" id="ARBA00012452"/>
    </source>
</evidence>
<dbReference type="EMBL" id="RWGY01000381">
    <property type="protein sequence ID" value="TVU01843.1"/>
    <property type="molecule type" value="Genomic_DNA"/>
</dbReference>
<organism evidence="5 7">
    <name type="scientific">Eragrostis curvula</name>
    <name type="common">weeping love grass</name>
    <dbReference type="NCBI Taxonomy" id="38414"/>
    <lineage>
        <taxon>Eukaryota</taxon>
        <taxon>Viridiplantae</taxon>
        <taxon>Streptophyta</taxon>
        <taxon>Embryophyta</taxon>
        <taxon>Tracheophyta</taxon>
        <taxon>Spermatophyta</taxon>
        <taxon>Magnoliopsida</taxon>
        <taxon>Liliopsida</taxon>
        <taxon>Poales</taxon>
        <taxon>Poaceae</taxon>
        <taxon>PACMAD clade</taxon>
        <taxon>Chloridoideae</taxon>
        <taxon>Eragrostideae</taxon>
        <taxon>Eragrostidinae</taxon>
        <taxon>Eragrostis</taxon>
    </lineage>
</organism>
<gene>
    <name evidence="6" type="ORF">EJB05_52695</name>
    <name evidence="5" type="ORF">EJB05_53580</name>
</gene>
<evidence type="ECO:0000259" key="4">
    <source>
        <dbReference type="PROSITE" id="PS50405"/>
    </source>
</evidence>
<comment type="catalytic activity">
    <reaction evidence="3">
        <text>RX + glutathione = an S-substituted glutathione + a halide anion + H(+)</text>
        <dbReference type="Rhea" id="RHEA:16437"/>
        <dbReference type="ChEBI" id="CHEBI:15378"/>
        <dbReference type="ChEBI" id="CHEBI:16042"/>
        <dbReference type="ChEBI" id="CHEBI:17792"/>
        <dbReference type="ChEBI" id="CHEBI:57925"/>
        <dbReference type="ChEBI" id="CHEBI:90779"/>
        <dbReference type="EC" id="2.5.1.18"/>
    </reaction>
</comment>
<dbReference type="EMBL" id="RWGY01000512">
    <property type="protein sequence ID" value="TVU00983.1"/>
    <property type="molecule type" value="Genomic_DNA"/>
</dbReference>
<dbReference type="EC" id="2.5.1.18" evidence="1"/>
<dbReference type="Gramene" id="TVU01843">
    <property type="protein sequence ID" value="TVU01843"/>
    <property type="gene ID" value="EJB05_52695"/>
</dbReference>
<dbReference type="FunFam" id="1.20.1050.10:FF:000012">
    <property type="entry name" value="Tau class glutathione S-transferase"/>
    <property type="match status" value="1"/>
</dbReference>
<keyword evidence="2" id="KW-0808">Transferase</keyword>
<reference evidence="5 7" key="1">
    <citation type="journal article" date="2019" name="Sci. Rep.">
        <title>A high-quality genome of Eragrostis curvula grass provides insights into Poaceae evolution and supports new strategies to enhance forage quality.</title>
        <authorList>
            <person name="Carballo J."/>
            <person name="Santos B.A.C.M."/>
            <person name="Zappacosta D."/>
            <person name="Garbus I."/>
            <person name="Selva J.P."/>
            <person name="Gallo C.A."/>
            <person name="Diaz A."/>
            <person name="Albertini E."/>
            <person name="Caccamo M."/>
            <person name="Echenique V."/>
        </authorList>
    </citation>
    <scope>NUCLEOTIDE SEQUENCE [LARGE SCALE GENOMIC DNA]</scope>
    <source>
        <strain evidence="7">cv. Victoria</strain>
        <tissue evidence="5">Leaf</tissue>
    </source>
</reference>
<dbReference type="Gramene" id="TVU00983">
    <property type="protein sequence ID" value="TVU00983"/>
    <property type="gene ID" value="EJB05_53580"/>
</dbReference>
<evidence type="ECO:0000313" key="5">
    <source>
        <dbReference type="EMBL" id="TVU00983.1"/>
    </source>
</evidence>
<feature type="domain" description="GST C-terminal" evidence="4">
    <location>
        <begin position="133"/>
        <end position="256"/>
    </location>
</feature>